<feature type="chain" id="PRO_5009522710" description="Metallo-beta-lactamase domain-containing protein" evidence="1">
    <location>
        <begin position="21"/>
        <end position="286"/>
    </location>
</feature>
<organism evidence="3 4">
    <name type="scientific">Candidatus Glassbacteria bacterium RIFCSPLOWO2_12_FULL_58_11</name>
    <dbReference type="NCBI Taxonomy" id="1817867"/>
    <lineage>
        <taxon>Bacteria</taxon>
        <taxon>Candidatus Glassiibacteriota</taxon>
    </lineage>
</organism>
<keyword evidence="1" id="KW-0732">Signal</keyword>
<protein>
    <recommendedName>
        <fullName evidence="2">Metallo-beta-lactamase domain-containing protein</fullName>
    </recommendedName>
</protein>
<proteinExistence type="predicted"/>
<dbReference type="Gene3D" id="3.60.15.10">
    <property type="entry name" value="Ribonuclease Z/Hydroxyacylglutathione hydrolase-like"/>
    <property type="match status" value="1"/>
</dbReference>
<evidence type="ECO:0000259" key="2">
    <source>
        <dbReference type="Pfam" id="PF12706"/>
    </source>
</evidence>
<dbReference type="InterPro" id="IPR036866">
    <property type="entry name" value="RibonucZ/Hydroxyglut_hydro"/>
</dbReference>
<dbReference type="PANTHER" id="PTHR43546">
    <property type="entry name" value="UPF0173 METAL-DEPENDENT HYDROLASE MJ1163-RELATED"/>
    <property type="match status" value="1"/>
</dbReference>
<gene>
    <name evidence="3" type="ORF">A3F83_08410</name>
</gene>
<dbReference type="Proteomes" id="UP000179129">
    <property type="component" value="Unassembled WGS sequence"/>
</dbReference>
<dbReference type="AlphaFoldDB" id="A0A1F5YYT9"/>
<dbReference type="InterPro" id="IPR001279">
    <property type="entry name" value="Metallo-B-lactamas"/>
</dbReference>
<feature type="signal peptide" evidence="1">
    <location>
        <begin position="1"/>
        <end position="20"/>
    </location>
</feature>
<comment type="caution">
    <text evidence="3">The sequence shown here is derived from an EMBL/GenBank/DDBJ whole genome shotgun (WGS) entry which is preliminary data.</text>
</comment>
<dbReference type="SUPFAM" id="SSF56281">
    <property type="entry name" value="Metallo-hydrolase/oxidoreductase"/>
    <property type="match status" value="1"/>
</dbReference>
<evidence type="ECO:0000256" key="1">
    <source>
        <dbReference type="SAM" id="SignalP"/>
    </source>
</evidence>
<evidence type="ECO:0000313" key="4">
    <source>
        <dbReference type="Proteomes" id="UP000179129"/>
    </source>
</evidence>
<sequence length="286" mass="32131">MIVSTVLRVIILLTVLRATAFGQEEANSLQSSRQIIDEIRAHSSGIAVWWTGQNGWLIKANGVLIGTDLVLEEADRIQKPPVTAAELAGELNISFVTHEHGDHFNNKVSRELAKSSNCMFVVPRNCVEKARSLGIPENRIQVAIPGEPFDILGVHVLPIRALHGHAKYSVSSRANLEDCGYLITIGGKTFLQPGDSVLLQDHLELQGVNVLFFSPTEHNMFIQQSTMLINTLEPEYILPQHRDTYQQTPENRFWTNAYATEVKLQLSRTLQERYHMLEQGECLIVR</sequence>
<feature type="domain" description="Metallo-beta-lactamase" evidence="2">
    <location>
        <begin position="74"/>
        <end position="214"/>
    </location>
</feature>
<reference evidence="3 4" key="1">
    <citation type="journal article" date="2016" name="Nat. Commun.">
        <title>Thousands of microbial genomes shed light on interconnected biogeochemical processes in an aquifer system.</title>
        <authorList>
            <person name="Anantharaman K."/>
            <person name="Brown C.T."/>
            <person name="Hug L.A."/>
            <person name="Sharon I."/>
            <person name="Castelle C.J."/>
            <person name="Probst A.J."/>
            <person name="Thomas B.C."/>
            <person name="Singh A."/>
            <person name="Wilkins M.J."/>
            <person name="Karaoz U."/>
            <person name="Brodie E.L."/>
            <person name="Williams K.H."/>
            <person name="Hubbard S.S."/>
            <person name="Banfield J.F."/>
        </authorList>
    </citation>
    <scope>NUCLEOTIDE SEQUENCE [LARGE SCALE GENOMIC DNA]</scope>
</reference>
<dbReference type="STRING" id="1817867.A3F83_08410"/>
<evidence type="ECO:0000313" key="3">
    <source>
        <dbReference type="EMBL" id="OGG05127.1"/>
    </source>
</evidence>
<dbReference type="EMBL" id="MFIX01000090">
    <property type="protein sequence ID" value="OGG05127.1"/>
    <property type="molecule type" value="Genomic_DNA"/>
</dbReference>
<name>A0A1F5YYT9_9BACT</name>
<dbReference type="InterPro" id="IPR050114">
    <property type="entry name" value="UPF0173_UPF0282_UlaG_hydrolase"/>
</dbReference>
<accession>A0A1F5YYT9</accession>
<dbReference type="Pfam" id="PF12706">
    <property type="entry name" value="Lactamase_B_2"/>
    <property type="match status" value="1"/>
</dbReference>